<proteinExistence type="predicted"/>
<dbReference type="RefSeq" id="WP_141847953.1">
    <property type="nucleotide sequence ID" value="NZ_BAAAPR010000004.1"/>
</dbReference>
<organism evidence="1 2">
    <name type="scientific">Lapillicoccus jejuensis</name>
    <dbReference type="NCBI Taxonomy" id="402171"/>
    <lineage>
        <taxon>Bacteria</taxon>
        <taxon>Bacillati</taxon>
        <taxon>Actinomycetota</taxon>
        <taxon>Actinomycetes</taxon>
        <taxon>Micrococcales</taxon>
        <taxon>Intrasporangiaceae</taxon>
        <taxon>Lapillicoccus</taxon>
    </lineage>
</organism>
<keyword evidence="2" id="KW-1185">Reference proteome</keyword>
<evidence type="ECO:0008006" key="3">
    <source>
        <dbReference type="Google" id="ProtNLM"/>
    </source>
</evidence>
<evidence type="ECO:0000313" key="1">
    <source>
        <dbReference type="EMBL" id="TQJ08437.1"/>
    </source>
</evidence>
<dbReference type="InterPro" id="IPR023393">
    <property type="entry name" value="START-like_dom_sf"/>
</dbReference>
<name>A0A542DZC2_9MICO</name>
<dbReference type="EMBL" id="VFMN01000001">
    <property type="protein sequence ID" value="TQJ08437.1"/>
    <property type="molecule type" value="Genomic_DNA"/>
</dbReference>
<evidence type="ECO:0000313" key="2">
    <source>
        <dbReference type="Proteomes" id="UP000317893"/>
    </source>
</evidence>
<dbReference type="AlphaFoldDB" id="A0A542DZC2"/>
<gene>
    <name evidence="1" type="ORF">FB458_1525</name>
</gene>
<protein>
    <recommendedName>
        <fullName evidence="3">Polyketide cyclase/dehydrase/lipid transport protein</fullName>
    </recommendedName>
</protein>
<comment type="caution">
    <text evidence="1">The sequence shown here is derived from an EMBL/GenBank/DDBJ whole genome shotgun (WGS) entry which is preliminary data.</text>
</comment>
<reference evidence="1 2" key="1">
    <citation type="submission" date="2019-06" db="EMBL/GenBank/DDBJ databases">
        <title>Sequencing the genomes of 1000 actinobacteria strains.</title>
        <authorList>
            <person name="Klenk H.-P."/>
        </authorList>
    </citation>
    <scope>NUCLEOTIDE SEQUENCE [LARGE SCALE GENOMIC DNA]</scope>
    <source>
        <strain evidence="1 2">DSM 18607</strain>
    </source>
</reference>
<dbReference type="Proteomes" id="UP000317893">
    <property type="component" value="Unassembled WGS sequence"/>
</dbReference>
<accession>A0A542DZC2</accession>
<dbReference type="SUPFAM" id="SSF55961">
    <property type="entry name" value="Bet v1-like"/>
    <property type="match status" value="1"/>
</dbReference>
<sequence length="166" mass="18288">MIGDRWGVSDAEVAAPYPCDDLVTRPALQAWRGVDVAAPPERVWPWVAQLRVAPYSYDWVDNGGRRSPRRLLDLPEPKVGDPFTSTRGRPIGRLLAVEPGRSLTGEVLGAVMTYVVAPVPGRPGRSRLLLKVVMETSRPVAVLVTLGDLVMARKQLLTWRDLAEGR</sequence>
<dbReference type="Gene3D" id="3.30.530.20">
    <property type="match status" value="1"/>
</dbReference>
<dbReference type="OrthoDB" id="3255669at2"/>